<organism evidence="1 2">
    <name type="scientific">Araneus ventricosus</name>
    <name type="common">Orbweaver spider</name>
    <name type="synonym">Epeira ventricosa</name>
    <dbReference type="NCBI Taxonomy" id="182803"/>
    <lineage>
        <taxon>Eukaryota</taxon>
        <taxon>Metazoa</taxon>
        <taxon>Ecdysozoa</taxon>
        <taxon>Arthropoda</taxon>
        <taxon>Chelicerata</taxon>
        <taxon>Arachnida</taxon>
        <taxon>Araneae</taxon>
        <taxon>Araneomorphae</taxon>
        <taxon>Entelegynae</taxon>
        <taxon>Araneoidea</taxon>
        <taxon>Araneidae</taxon>
        <taxon>Araneus</taxon>
    </lineage>
</organism>
<gene>
    <name evidence="1" type="ORF">AVEN_26367_1</name>
</gene>
<comment type="caution">
    <text evidence="1">The sequence shown here is derived from an EMBL/GenBank/DDBJ whole genome shotgun (WGS) entry which is preliminary data.</text>
</comment>
<evidence type="ECO:0000313" key="2">
    <source>
        <dbReference type="Proteomes" id="UP000499080"/>
    </source>
</evidence>
<keyword evidence="2" id="KW-1185">Reference proteome</keyword>
<proteinExistence type="predicted"/>
<name>A0A4Y2VI70_ARAVE</name>
<dbReference type="AlphaFoldDB" id="A0A4Y2VI70"/>
<reference evidence="1 2" key="1">
    <citation type="journal article" date="2019" name="Sci. Rep.">
        <title>Orb-weaving spider Araneus ventricosus genome elucidates the spidroin gene catalogue.</title>
        <authorList>
            <person name="Kono N."/>
            <person name="Nakamura H."/>
            <person name="Ohtoshi R."/>
            <person name="Moran D.A.P."/>
            <person name="Shinohara A."/>
            <person name="Yoshida Y."/>
            <person name="Fujiwara M."/>
            <person name="Mori M."/>
            <person name="Tomita M."/>
            <person name="Arakawa K."/>
        </authorList>
    </citation>
    <scope>NUCLEOTIDE SEQUENCE [LARGE SCALE GENOMIC DNA]</scope>
</reference>
<protein>
    <submittedName>
        <fullName evidence="1">Uncharacterized protein</fullName>
    </submittedName>
</protein>
<evidence type="ECO:0000313" key="1">
    <source>
        <dbReference type="EMBL" id="GBO23330.1"/>
    </source>
</evidence>
<dbReference type="Proteomes" id="UP000499080">
    <property type="component" value="Unassembled WGS sequence"/>
</dbReference>
<feature type="non-terminal residue" evidence="1">
    <location>
        <position position="46"/>
    </location>
</feature>
<sequence>MKEKDGEFISVSDIRPDAVIWMLQFPYTNCAGEFEMQYANAMYITS</sequence>
<dbReference type="EMBL" id="BGPR01046365">
    <property type="protein sequence ID" value="GBO23330.1"/>
    <property type="molecule type" value="Genomic_DNA"/>
</dbReference>
<accession>A0A4Y2VI70</accession>